<name>A0A0F9PTK5_9ZZZZ</name>
<evidence type="ECO:0000259" key="1">
    <source>
        <dbReference type="Pfam" id="PF04015"/>
    </source>
</evidence>
<gene>
    <name evidence="2" type="ORF">LCGC14_0857820</name>
</gene>
<dbReference type="Pfam" id="PF04015">
    <property type="entry name" value="DUF362"/>
    <property type="match status" value="1"/>
</dbReference>
<dbReference type="AlphaFoldDB" id="A0A0F9PTK5"/>
<dbReference type="InterPro" id="IPR007160">
    <property type="entry name" value="DUF362"/>
</dbReference>
<dbReference type="EMBL" id="LAZR01002589">
    <property type="protein sequence ID" value="KKN28092.1"/>
    <property type="molecule type" value="Genomic_DNA"/>
</dbReference>
<sequence>MLDQLKSKKIEVSVSKGDIPAECVLKSIENLGGISKFVNEGDQVFIKFNLALPAGFPTNTNPNVLGAVISSCKKARAKKIFLGSFPSRRIPVKVIYNFLDMQKYFENLGAELVCLDNSDFFDRKTIRQEELKKIKDDTFSKIQINNKEFFVPKIILNSDKYIVVNQVNVNPLFKCNLSLINSYSIIPIINQEIKKTMQEGTDYVSLDIYKKDLISNILDVFTIKTPNLVINDMFYLLESAGPFIYKDSNLKKTGLIIAGDNMIAVDLITLKILNLEIESNELILEAKNKSINIPTFSRIKVRGENLEEINTNIEFCVSSLKDVNVRNIIIKLGKYCSGCFKEAYHLLNLMKTYMIKDLKYNPYNSFLIGENPMEPDILGNIVLFGDCAINSTKNRKFRKVIKETKKKIKNEAKKKFIKKKDGKKKTTIKEKPNKKILELPGCPPNVFDCIELIKKQYGKKNVPNLNLLSKFNKTWISGKINKKFKIWEAL</sequence>
<feature type="domain" description="DUF362" evidence="1">
    <location>
        <begin position="44"/>
        <end position="270"/>
    </location>
</feature>
<protein>
    <recommendedName>
        <fullName evidence="1">DUF362 domain-containing protein</fullName>
    </recommendedName>
</protein>
<comment type="caution">
    <text evidence="2">The sequence shown here is derived from an EMBL/GenBank/DDBJ whole genome shotgun (WGS) entry which is preliminary data.</text>
</comment>
<proteinExistence type="predicted"/>
<evidence type="ECO:0000313" key="2">
    <source>
        <dbReference type="EMBL" id="KKN28092.1"/>
    </source>
</evidence>
<reference evidence="2" key="1">
    <citation type="journal article" date="2015" name="Nature">
        <title>Complex archaea that bridge the gap between prokaryotes and eukaryotes.</title>
        <authorList>
            <person name="Spang A."/>
            <person name="Saw J.H."/>
            <person name="Jorgensen S.L."/>
            <person name="Zaremba-Niedzwiedzka K."/>
            <person name="Martijn J."/>
            <person name="Lind A.E."/>
            <person name="van Eijk R."/>
            <person name="Schleper C."/>
            <person name="Guy L."/>
            <person name="Ettema T.J."/>
        </authorList>
    </citation>
    <scope>NUCLEOTIDE SEQUENCE</scope>
</reference>
<accession>A0A0F9PTK5</accession>
<organism evidence="2">
    <name type="scientific">marine sediment metagenome</name>
    <dbReference type="NCBI Taxonomy" id="412755"/>
    <lineage>
        <taxon>unclassified sequences</taxon>
        <taxon>metagenomes</taxon>
        <taxon>ecological metagenomes</taxon>
    </lineage>
</organism>